<keyword evidence="2" id="KW-0732">Signal</keyword>
<proteinExistence type="predicted"/>
<reference evidence="3 4" key="1">
    <citation type="journal article" date="2019" name="Nat. Ecol. Evol.">
        <title>Megaphylogeny resolves global patterns of mushroom evolution.</title>
        <authorList>
            <person name="Varga T."/>
            <person name="Krizsan K."/>
            <person name="Foldi C."/>
            <person name="Dima B."/>
            <person name="Sanchez-Garcia M."/>
            <person name="Sanchez-Ramirez S."/>
            <person name="Szollosi G.J."/>
            <person name="Szarkandi J.G."/>
            <person name="Papp V."/>
            <person name="Albert L."/>
            <person name="Andreopoulos W."/>
            <person name="Angelini C."/>
            <person name="Antonin V."/>
            <person name="Barry K.W."/>
            <person name="Bougher N.L."/>
            <person name="Buchanan P."/>
            <person name="Buyck B."/>
            <person name="Bense V."/>
            <person name="Catcheside P."/>
            <person name="Chovatia M."/>
            <person name="Cooper J."/>
            <person name="Damon W."/>
            <person name="Desjardin D."/>
            <person name="Finy P."/>
            <person name="Geml J."/>
            <person name="Haridas S."/>
            <person name="Hughes K."/>
            <person name="Justo A."/>
            <person name="Karasinski D."/>
            <person name="Kautmanova I."/>
            <person name="Kiss B."/>
            <person name="Kocsube S."/>
            <person name="Kotiranta H."/>
            <person name="LaButti K.M."/>
            <person name="Lechner B.E."/>
            <person name="Liimatainen K."/>
            <person name="Lipzen A."/>
            <person name="Lukacs Z."/>
            <person name="Mihaltcheva S."/>
            <person name="Morgado L.N."/>
            <person name="Niskanen T."/>
            <person name="Noordeloos M.E."/>
            <person name="Ohm R.A."/>
            <person name="Ortiz-Santana B."/>
            <person name="Ovrebo C."/>
            <person name="Racz N."/>
            <person name="Riley R."/>
            <person name="Savchenko A."/>
            <person name="Shiryaev A."/>
            <person name="Soop K."/>
            <person name="Spirin V."/>
            <person name="Szebenyi C."/>
            <person name="Tomsovsky M."/>
            <person name="Tulloss R.E."/>
            <person name="Uehling J."/>
            <person name="Grigoriev I.V."/>
            <person name="Vagvolgyi C."/>
            <person name="Papp T."/>
            <person name="Martin F.M."/>
            <person name="Miettinen O."/>
            <person name="Hibbett D.S."/>
            <person name="Nagy L.G."/>
        </authorList>
    </citation>
    <scope>NUCLEOTIDE SEQUENCE [LARGE SCALE GENOMIC DNA]</scope>
    <source>
        <strain evidence="3 4">OMC1185</strain>
    </source>
</reference>
<feature type="non-terminal residue" evidence="3">
    <location>
        <position position="282"/>
    </location>
</feature>
<feature type="transmembrane region" description="Helical" evidence="1">
    <location>
        <begin position="31"/>
        <end position="50"/>
    </location>
</feature>
<keyword evidence="1" id="KW-0472">Membrane</keyword>
<dbReference type="Proteomes" id="UP000305948">
    <property type="component" value="Unassembled WGS sequence"/>
</dbReference>
<gene>
    <name evidence="3" type="ORF">OE88DRAFT_1614626</name>
</gene>
<dbReference type="STRING" id="5364.A0A5C3MSZ1"/>
<feature type="non-terminal residue" evidence="3">
    <location>
        <position position="1"/>
    </location>
</feature>
<keyword evidence="4" id="KW-1185">Reference proteome</keyword>
<evidence type="ECO:0000256" key="2">
    <source>
        <dbReference type="SAM" id="SignalP"/>
    </source>
</evidence>
<feature type="signal peptide" evidence="2">
    <location>
        <begin position="1"/>
        <end position="17"/>
    </location>
</feature>
<dbReference type="OrthoDB" id="3253623at2759"/>
<name>A0A5C3MSZ1_9AGAM</name>
<accession>A0A5C3MSZ1</accession>
<evidence type="ECO:0000256" key="1">
    <source>
        <dbReference type="SAM" id="Phobius"/>
    </source>
</evidence>
<sequence length="282" mass="31591">IVTLALVLASWLHVCCGLSRGASSRVLKVVNAIITMTFNLACLFHILAHGSTRRMNINMKHDVRTAMSSLSIEPFLHRSVCCPKCFAQYAIGDCPDVCPRKETPQSRACGEVLWTTRHGGNGGSIRCSKRLYTTQSFESWLTWFLSRPGIEDAMDESYSHVPSGDQMHSIFDSPAWRSFGAYTSRPGNLVFSYFIDWFNPLLNKIAGKTVSAGAIMLFCMNLPEHLQYLPENTFFAGITPPPKEPSVTTISNVADPVIDQIREFYSGKQIPTHRHPEGFWIR</sequence>
<keyword evidence="1" id="KW-1133">Transmembrane helix</keyword>
<evidence type="ECO:0000313" key="4">
    <source>
        <dbReference type="Proteomes" id="UP000305948"/>
    </source>
</evidence>
<dbReference type="EMBL" id="ML213522">
    <property type="protein sequence ID" value="TFK47905.1"/>
    <property type="molecule type" value="Genomic_DNA"/>
</dbReference>
<dbReference type="AlphaFoldDB" id="A0A5C3MSZ1"/>
<evidence type="ECO:0000313" key="3">
    <source>
        <dbReference type="EMBL" id="TFK47905.1"/>
    </source>
</evidence>
<organism evidence="3 4">
    <name type="scientific">Heliocybe sulcata</name>
    <dbReference type="NCBI Taxonomy" id="5364"/>
    <lineage>
        <taxon>Eukaryota</taxon>
        <taxon>Fungi</taxon>
        <taxon>Dikarya</taxon>
        <taxon>Basidiomycota</taxon>
        <taxon>Agaricomycotina</taxon>
        <taxon>Agaricomycetes</taxon>
        <taxon>Gloeophyllales</taxon>
        <taxon>Gloeophyllaceae</taxon>
        <taxon>Heliocybe</taxon>
    </lineage>
</organism>
<feature type="chain" id="PRO_5022938272" evidence="2">
    <location>
        <begin position="18"/>
        <end position="282"/>
    </location>
</feature>
<protein>
    <submittedName>
        <fullName evidence="3">Uncharacterized protein</fullName>
    </submittedName>
</protein>
<keyword evidence="1" id="KW-0812">Transmembrane</keyword>